<dbReference type="Pfam" id="PF01797">
    <property type="entry name" value="Y1_Tnp"/>
    <property type="match status" value="1"/>
</dbReference>
<evidence type="ECO:0000313" key="2">
    <source>
        <dbReference type="EMBL" id="EHL18813.1"/>
    </source>
</evidence>
<dbReference type="AlphaFoldDB" id="G9XEF5"/>
<dbReference type="PANTHER" id="PTHR33360">
    <property type="entry name" value="TRANSPOSASE FOR INSERTION SEQUENCE ELEMENT IS200"/>
    <property type="match status" value="1"/>
</dbReference>
<dbReference type="GO" id="GO:0004803">
    <property type="term" value="F:transposase activity"/>
    <property type="evidence" value="ECO:0007669"/>
    <property type="project" value="InterPro"/>
</dbReference>
<sequence>MKDINSLSHSKWRSQYHIVFAPKFRRKEVYGKIKVDIGKILRKLCEQKGVEIIQAQACVGHIHMLVSIPPSLSVSQFVGYLKGKSSLMIFDRHANLKYKYGNRHFWCRGYYVDTVRRNKKVIENYIKNQLQEDIINDQISFKEYIDPFTGSKNK</sequence>
<evidence type="ECO:0000313" key="3">
    <source>
        <dbReference type="Proteomes" id="UP000003379"/>
    </source>
</evidence>
<feature type="domain" description="Transposase IS200-like" evidence="1">
    <location>
        <begin position="11"/>
        <end position="129"/>
    </location>
</feature>
<dbReference type="RefSeq" id="WP_009528714.1">
    <property type="nucleotide sequence ID" value="NZ_JH414597.1"/>
</dbReference>
<gene>
    <name evidence="2" type="ORF">HMPREF9628_00499</name>
</gene>
<dbReference type="SUPFAM" id="SSF143422">
    <property type="entry name" value="Transposase IS200-like"/>
    <property type="match status" value="1"/>
</dbReference>
<dbReference type="GO" id="GO:0003677">
    <property type="term" value="F:DNA binding"/>
    <property type="evidence" value="ECO:0007669"/>
    <property type="project" value="InterPro"/>
</dbReference>
<dbReference type="PATRIC" id="fig|796940.3.peg.1654"/>
<dbReference type="Gene3D" id="3.30.70.1290">
    <property type="entry name" value="Transposase IS200-like"/>
    <property type="match status" value="1"/>
</dbReference>
<dbReference type="InterPro" id="IPR002686">
    <property type="entry name" value="Transposase_17"/>
</dbReference>
<name>G9XEF5_9FIRM</name>
<dbReference type="EMBL" id="AFZG01000041">
    <property type="protein sequence ID" value="EHL18813.1"/>
    <property type="molecule type" value="Genomic_DNA"/>
</dbReference>
<dbReference type="HOGENOM" id="CLU_101320_0_1_9"/>
<dbReference type="SMART" id="SM01321">
    <property type="entry name" value="Y1_Tnp"/>
    <property type="match status" value="1"/>
</dbReference>
<dbReference type="PANTHER" id="PTHR33360:SF2">
    <property type="entry name" value="TRANSPOSASE FOR INSERTION SEQUENCE ELEMENT IS200"/>
    <property type="match status" value="1"/>
</dbReference>
<evidence type="ECO:0000259" key="1">
    <source>
        <dbReference type="SMART" id="SM01321"/>
    </source>
</evidence>
<protein>
    <recommendedName>
        <fullName evidence="1">Transposase IS200-like domain-containing protein</fullName>
    </recommendedName>
</protein>
<dbReference type="InterPro" id="IPR036515">
    <property type="entry name" value="Transposase_17_sf"/>
</dbReference>
<dbReference type="GO" id="GO:0006313">
    <property type="term" value="P:DNA transposition"/>
    <property type="evidence" value="ECO:0007669"/>
    <property type="project" value="InterPro"/>
</dbReference>
<reference evidence="2 3" key="1">
    <citation type="submission" date="2011-08" db="EMBL/GenBank/DDBJ databases">
        <title>The Genome Sequence of Eubacteriaceae bacterium CM5.</title>
        <authorList>
            <consortium name="The Broad Institute Genome Sequencing Platform"/>
            <person name="Earl A."/>
            <person name="Ward D."/>
            <person name="Feldgarden M."/>
            <person name="Gevers D."/>
            <person name="Sizova M."/>
            <person name="Hazen A."/>
            <person name="Epstein S."/>
            <person name="Young S.K."/>
            <person name="Zeng Q."/>
            <person name="Gargeya S."/>
            <person name="Fitzgerald M."/>
            <person name="Haas B."/>
            <person name="Abouelleil A."/>
            <person name="Alvarado L."/>
            <person name="Arachchi H.M."/>
            <person name="Berlin A."/>
            <person name="Brown A."/>
            <person name="Chapman S.B."/>
            <person name="Chen Z."/>
            <person name="Dunbar C."/>
            <person name="Freedman E."/>
            <person name="Gearin G."/>
            <person name="Gellesch M."/>
            <person name="Goldberg J."/>
            <person name="Griggs A."/>
            <person name="Gujja S."/>
            <person name="Heiman D."/>
            <person name="Howarth C."/>
            <person name="Larson L."/>
            <person name="Lui A."/>
            <person name="MacDonald P.J.P."/>
            <person name="Montmayeur A."/>
            <person name="Murphy C."/>
            <person name="Neiman D."/>
            <person name="Pearson M."/>
            <person name="Priest M."/>
            <person name="Roberts A."/>
            <person name="Saif S."/>
            <person name="Shea T."/>
            <person name="Shenoy N."/>
            <person name="Sisk P."/>
            <person name="Stolte C."/>
            <person name="Sykes S."/>
            <person name="Wortman J."/>
            <person name="Nusbaum C."/>
            <person name="Birren B."/>
        </authorList>
    </citation>
    <scope>NUCLEOTIDE SEQUENCE [LARGE SCALE GENOMIC DNA]</scope>
    <source>
        <strain evidence="2 3">CM5</strain>
    </source>
</reference>
<proteinExistence type="predicted"/>
<organism evidence="2 3">
    <name type="scientific">Peptoanaerobacter stomatis</name>
    <dbReference type="NCBI Taxonomy" id="796937"/>
    <lineage>
        <taxon>Bacteria</taxon>
        <taxon>Bacillati</taxon>
        <taxon>Bacillota</taxon>
        <taxon>Clostridia</taxon>
        <taxon>Peptostreptococcales</taxon>
        <taxon>Filifactoraceae</taxon>
        <taxon>Peptoanaerobacter</taxon>
    </lineage>
</organism>
<accession>G9XEF5</accession>
<dbReference type="NCBIfam" id="NF033573">
    <property type="entry name" value="transpos_IS200"/>
    <property type="match status" value="1"/>
</dbReference>
<comment type="caution">
    <text evidence="2">The sequence shown here is derived from an EMBL/GenBank/DDBJ whole genome shotgun (WGS) entry which is preliminary data.</text>
</comment>
<dbReference type="Proteomes" id="UP000003379">
    <property type="component" value="Unassembled WGS sequence"/>
</dbReference>